<dbReference type="Proteomes" id="UP000823913">
    <property type="component" value="Unassembled WGS sequence"/>
</dbReference>
<dbReference type="GO" id="GO:0005524">
    <property type="term" value="F:ATP binding"/>
    <property type="evidence" value="ECO:0007669"/>
    <property type="project" value="UniProtKB-KW"/>
</dbReference>
<dbReference type="InterPro" id="IPR027417">
    <property type="entry name" value="P-loop_NTPase"/>
</dbReference>
<dbReference type="SMART" id="SM00382">
    <property type="entry name" value="AAA"/>
    <property type="match status" value="1"/>
</dbReference>
<dbReference type="Pfam" id="PF00005">
    <property type="entry name" value="ABC_tran"/>
    <property type="match status" value="1"/>
</dbReference>
<dbReference type="PANTHER" id="PTHR42939">
    <property type="entry name" value="ABC TRANSPORTER ATP-BINDING PROTEIN ALBC-RELATED"/>
    <property type="match status" value="1"/>
</dbReference>
<dbReference type="AlphaFoldDB" id="A0A9D1E652"/>
<dbReference type="InterPro" id="IPR051782">
    <property type="entry name" value="ABC_Transporter_VariousFunc"/>
</dbReference>
<gene>
    <name evidence="5" type="ORF">IAB94_02490</name>
</gene>
<dbReference type="EMBL" id="DVHK01000059">
    <property type="protein sequence ID" value="HIR66901.1"/>
    <property type="molecule type" value="Genomic_DNA"/>
</dbReference>
<dbReference type="InterPro" id="IPR003593">
    <property type="entry name" value="AAA+_ATPase"/>
</dbReference>
<keyword evidence="3 5" id="KW-0067">ATP-binding</keyword>
<sequence length="279" mass="30715">MNALIVENLTKKYPSFSLDKVSFSVANGHIAGLIGANGAGKSTIIKSILQLVSANGKITVFGKDISDNEIAIKQLIGFVGGGFRFYPMKKLSSVRKIYAAFYPAWNQEKYNNYLLQFNISESKRVKELSDGMKIKFALALALSHGAKLLILDEPTSGLDPLSREEFCDIMLALVNSEHVSVLFSTHITSDLMRIADDVIYISRGRVLADCPLRELTARYRIGVFDTLQQAEDAKAIGIKSVKSGYEGLLLCNSSAMNTNAKKATLDDIMIHLEIADKRK</sequence>
<evidence type="ECO:0000259" key="4">
    <source>
        <dbReference type="PROSITE" id="PS50893"/>
    </source>
</evidence>
<feature type="domain" description="ABC transporter" evidence="4">
    <location>
        <begin position="4"/>
        <end position="228"/>
    </location>
</feature>
<accession>A0A9D1E652</accession>
<evidence type="ECO:0000256" key="1">
    <source>
        <dbReference type="ARBA" id="ARBA00022448"/>
    </source>
</evidence>
<keyword evidence="2" id="KW-0547">Nucleotide-binding</keyword>
<dbReference type="CDD" id="cd03230">
    <property type="entry name" value="ABC_DR_subfamily_A"/>
    <property type="match status" value="1"/>
</dbReference>
<keyword evidence="1" id="KW-0813">Transport</keyword>
<protein>
    <submittedName>
        <fullName evidence="5">ABC transporter ATP-binding protein</fullName>
    </submittedName>
</protein>
<reference evidence="5" key="2">
    <citation type="journal article" date="2021" name="PeerJ">
        <title>Extensive microbial diversity within the chicken gut microbiome revealed by metagenomics and culture.</title>
        <authorList>
            <person name="Gilroy R."/>
            <person name="Ravi A."/>
            <person name="Getino M."/>
            <person name="Pursley I."/>
            <person name="Horton D.L."/>
            <person name="Alikhan N.F."/>
            <person name="Baker D."/>
            <person name="Gharbi K."/>
            <person name="Hall N."/>
            <person name="Watson M."/>
            <person name="Adriaenssens E.M."/>
            <person name="Foster-Nyarko E."/>
            <person name="Jarju S."/>
            <person name="Secka A."/>
            <person name="Antonio M."/>
            <person name="Oren A."/>
            <person name="Chaudhuri R.R."/>
            <person name="La Ragione R."/>
            <person name="Hildebrand F."/>
            <person name="Pallen M.J."/>
        </authorList>
    </citation>
    <scope>NUCLEOTIDE SEQUENCE</scope>
    <source>
        <strain evidence="5">ChiW16-3235</strain>
    </source>
</reference>
<evidence type="ECO:0000256" key="3">
    <source>
        <dbReference type="ARBA" id="ARBA00022840"/>
    </source>
</evidence>
<comment type="caution">
    <text evidence="5">The sequence shown here is derived from an EMBL/GenBank/DDBJ whole genome shotgun (WGS) entry which is preliminary data.</text>
</comment>
<dbReference type="GO" id="GO:0016887">
    <property type="term" value="F:ATP hydrolysis activity"/>
    <property type="evidence" value="ECO:0007669"/>
    <property type="project" value="InterPro"/>
</dbReference>
<organism evidence="5 6">
    <name type="scientific">Candidatus Coproplasma avicola</name>
    <dbReference type="NCBI Taxonomy" id="2840744"/>
    <lineage>
        <taxon>Bacteria</taxon>
        <taxon>Bacillati</taxon>
        <taxon>Bacillota</taxon>
        <taxon>Clostridia</taxon>
        <taxon>Eubacteriales</taxon>
        <taxon>Candidatus Coproplasma</taxon>
    </lineage>
</organism>
<evidence type="ECO:0000313" key="6">
    <source>
        <dbReference type="Proteomes" id="UP000823913"/>
    </source>
</evidence>
<dbReference type="SUPFAM" id="SSF52540">
    <property type="entry name" value="P-loop containing nucleoside triphosphate hydrolases"/>
    <property type="match status" value="1"/>
</dbReference>
<name>A0A9D1E652_9FIRM</name>
<dbReference type="Gene3D" id="3.40.50.300">
    <property type="entry name" value="P-loop containing nucleotide triphosphate hydrolases"/>
    <property type="match status" value="1"/>
</dbReference>
<evidence type="ECO:0000256" key="2">
    <source>
        <dbReference type="ARBA" id="ARBA00022741"/>
    </source>
</evidence>
<dbReference type="PANTHER" id="PTHR42939:SF3">
    <property type="entry name" value="ABC TRANSPORTER ATP-BINDING COMPONENT"/>
    <property type="match status" value="1"/>
</dbReference>
<dbReference type="InterPro" id="IPR003439">
    <property type="entry name" value="ABC_transporter-like_ATP-bd"/>
</dbReference>
<dbReference type="PROSITE" id="PS50893">
    <property type="entry name" value="ABC_TRANSPORTER_2"/>
    <property type="match status" value="1"/>
</dbReference>
<proteinExistence type="predicted"/>
<evidence type="ECO:0000313" key="5">
    <source>
        <dbReference type="EMBL" id="HIR66901.1"/>
    </source>
</evidence>
<reference evidence="5" key="1">
    <citation type="submission" date="2020-10" db="EMBL/GenBank/DDBJ databases">
        <authorList>
            <person name="Gilroy R."/>
        </authorList>
    </citation>
    <scope>NUCLEOTIDE SEQUENCE</scope>
    <source>
        <strain evidence="5">ChiW16-3235</strain>
    </source>
</reference>